<dbReference type="RefSeq" id="YP_009124519.1">
    <property type="nucleotide sequence ID" value="NC_026587.1"/>
</dbReference>
<dbReference type="GeneID" id="23679291"/>
<evidence type="ECO:0000313" key="4">
    <source>
        <dbReference type="Proteomes" id="UP000030230"/>
    </source>
</evidence>
<name>A0A0A1IU81_9CAUD</name>
<dbReference type="PRINTS" id="PR01183">
    <property type="entry name" value="RIBORDTASEM1"/>
</dbReference>
<dbReference type="Proteomes" id="UP000030230">
    <property type="component" value="Segment"/>
</dbReference>
<gene>
    <name evidence="3" type="primary">ORF123</name>
</gene>
<evidence type="ECO:0000313" key="3">
    <source>
        <dbReference type="EMBL" id="CEF89228.1"/>
    </source>
</evidence>
<protein>
    <submittedName>
        <fullName evidence="3">Putative ribonucleotide reductase of class Ia</fullName>
    </submittedName>
</protein>
<dbReference type="InterPro" id="IPR000788">
    <property type="entry name" value="RNR_lg_C"/>
</dbReference>
<dbReference type="InterPro" id="IPR039718">
    <property type="entry name" value="Rrm1"/>
</dbReference>
<dbReference type="Pfam" id="PF02867">
    <property type="entry name" value="Ribonuc_red_lgC"/>
    <property type="match status" value="2"/>
</dbReference>
<dbReference type="Gene3D" id="3.20.70.20">
    <property type="match status" value="1"/>
</dbReference>
<dbReference type="GO" id="GO:0009263">
    <property type="term" value="P:deoxyribonucleotide biosynthetic process"/>
    <property type="evidence" value="ECO:0007669"/>
    <property type="project" value="TreeGrafter"/>
</dbReference>
<feature type="domain" description="Ribonucleotide reductase large subunit C-terminal" evidence="2">
    <location>
        <begin position="429"/>
        <end position="578"/>
    </location>
</feature>
<dbReference type="GO" id="GO:0004748">
    <property type="term" value="F:ribonucleoside-diphosphate reductase activity, thioredoxin disulfide as acceptor"/>
    <property type="evidence" value="ECO:0007669"/>
    <property type="project" value="TreeGrafter"/>
</dbReference>
<feature type="domain" description="Ribonucleotide reductase large subunit C-terminal" evidence="2">
    <location>
        <begin position="116"/>
        <end position="428"/>
    </location>
</feature>
<dbReference type="GO" id="GO:0005524">
    <property type="term" value="F:ATP binding"/>
    <property type="evidence" value="ECO:0007669"/>
    <property type="project" value="TreeGrafter"/>
</dbReference>
<proteinExistence type="inferred from homology"/>
<dbReference type="PANTHER" id="PTHR11573:SF6">
    <property type="entry name" value="RIBONUCLEOSIDE-DIPHOSPHATE REDUCTASE LARGE SUBUNIT"/>
    <property type="match status" value="1"/>
</dbReference>
<dbReference type="PANTHER" id="PTHR11573">
    <property type="entry name" value="RIBONUCLEOSIDE-DIPHOSPHATE REDUCTASE LARGE CHAIN"/>
    <property type="match status" value="1"/>
</dbReference>
<evidence type="ECO:0000256" key="1">
    <source>
        <dbReference type="ARBA" id="ARBA00010406"/>
    </source>
</evidence>
<sequence length="618" mass="69131">MSESVQPYNGILIDYSLDRTIPEQGLAMLTSDGFYKKEHETSPQQTLSRAAVSYCFGDYDFAQRMYGYFSRQWAVPASPVQTNALDIEWPNFTEEQFDEAGDWLQESIDTNGMPISCFLSMIADSRKGLTTASGEAKELSMAGGGVGVYAGIRAPDELSTGVIEHAGDYDVMCRAYRQTRTRRGSMAMYLDVAHPEFPVFLQMRNPVGGDPKLKRFNLNNGANIPDAFMEAVIKGEDWEFVDPKHGKTGRKVPARELWEEMLQVRKDTGEPFMLFVDTVNRNLPECITHPLYRVRQSNLCSEITLYTSFKRTAVCCLSSVNLGTYDEWKDDPLFIADMVRFLDNVLEFFIRLAPPSMHRAVHSASKERAIGLGTMGFHTLLQQRMIPFESGGMGGMQQLNYQVYKQIKEQAVQASLELGRSRGEAPDCQGSGRRNSHLLAIAPNANSSSLVNVSPSTEPWAGNCFNAQGRAGSFLIKNEYLRRELEKVGLDTKETWRSINDAEGSCQHIEGLSDEVKAVFKTIREISPMWLIEAAAGRQPFICQSQSVNLYVHPDITLQEMSDIHIYAWHKGLKSLYYCRSKAAKSMKVGTGGAEPLNALPVRYTISLDEDTCLSCQG</sequence>
<reference evidence="4" key="1">
    <citation type="journal article" date="2015" name="PLoS ONE">
        <title>Investigation of a Large Collection of Pseudomonas aeruginosa Bacteriophages Collected from a Single Environmental Source in Abidjan, Cote d'Ivoire.</title>
        <authorList>
            <person name="Essoh C."/>
            <person name="Latino L."/>
            <person name="Midoux C."/>
            <person name="Blouin Y."/>
            <person name="Loukou G."/>
            <person name="Nguetta S.P."/>
            <person name="Lathro S."/>
            <person name="Cablanmian A."/>
            <person name="Kouassi A.K."/>
            <person name="Vergnaud G."/>
            <person name="Pourcel C."/>
        </authorList>
    </citation>
    <scope>NUCLEOTIDE SEQUENCE [LARGE SCALE GENOMIC DNA]</scope>
</reference>
<accession>A0A0A1IU81</accession>
<evidence type="ECO:0000259" key="2">
    <source>
        <dbReference type="Pfam" id="PF02867"/>
    </source>
</evidence>
<dbReference type="KEGG" id="vg:23679291"/>
<dbReference type="EMBL" id="LN610573">
    <property type="protein sequence ID" value="CEF89228.1"/>
    <property type="molecule type" value="Genomic_DNA"/>
</dbReference>
<dbReference type="OrthoDB" id="2980at10239"/>
<comment type="similarity">
    <text evidence="1">Belongs to the ribonucleoside diphosphate reductase large chain family.</text>
</comment>
<dbReference type="SUPFAM" id="SSF51998">
    <property type="entry name" value="PFL-like glycyl radical enzymes"/>
    <property type="match status" value="1"/>
</dbReference>
<organism evidence="3 4">
    <name type="scientific">Pseudomonas phage vB_PaeM_PAO1_Ab03</name>
    <dbReference type="NCBI Taxonomy" id="1548901"/>
    <lineage>
        <taxon>Viruses</taxon>
        <taxon>Duplodnaviria</taxon>
        <taxon>Heunggongvirae</taxon>
        <taxon>Uroviricota</taxon>
        <taxon>Caudoviricetes</taxon>
        <taxon>Vandenendeviridae</taxon>
        <taxon>Nankokuvirus</taxon>
        <taxon>Nankokuvirus Ab03</taxon>
    </lineage>
</organism>
<keyword evidence="4" id="KW-1185">Reference proteome</keyword>